<evidence type="ECO:0000256" key="1">
    <source>
        <dbReference type="ARBA" id="ARBA00023015"/>
    </source>
</evidence>
<dbReference type="InterPro" id="IPR011991">
    <property type="entry name" value="ArsR-like_HTH"/>
</dbReference>
<dbReference type="Pfam" id="PF01638">
    <property type="entry name" value="HxlR"/>
    <property type="match status" value="1"/>
</dbReference>
<dbReference type="PROSITE" id="PS51118">
    <property type="entry name" value="HTH_HXLR"/>
    <property type="match status" value="1"/>
</dbReference>
<evidence type="ECO:0000256" key="3">
    <source>
        <dbReference type="ARBA" id="ARBA00023163"/>
    </source>
</evidence>
<dbReference type="SUPFAM" id="SSF46785">
    <property type="entry name" value="Winged helix' DNA-binding domain"/>
    <property type="match status" value="1"/>
</dbReference>
<keyword evidence="1" id="KW-0805">Transcription regulation</keyword>
<dbReference type="GO" id="GO:0003677">
    <property type="term" value="F:DNA binding"/>
    <property type="evidence" value="ECO:0007669"/>
    <property type="project" value="UniProtKB-KW"/>
</dbReference>
<dbReference type="InterPro" id="IPR002577">
    <property type="entry name" value="HTH_HxlR"/>
</dbReference>
<dbReference type="EMBL" id="CP034438">
    <property type="protein sequence ID" value="AZN31128.1"/>
    <property type="molecule type" value="Genomic_DNA"/>
</dbReference>
<evidence type="ECO:0000313" key="5">
    <source>
        <dbReference type="EMBL" id="AZN31128.1"/>
    </source>
</evidence>
<gene>
    <name evidence="5" type="ORF">EJO69_08585</name>
</gene>
<feature type="domain" description="HTH hxlR-type" evidence="4">
    <location>
        <begin position="8"/>
        <end position="103"/>
    </location>
</feature>
<dbReference type="Proteomes" id="UP000270021">
    <property type="component" value="Chromosome"/>
</dbReference>
<dbReference type="KEGG" id="fsl:EJO69_08585"/>
<dbReference type="PANTHER" id="PTHR33204">
    <property type="entry name" value="TRANSCRIPTIONAL REGULATOR, MARR FAMILY"/>
    <property type="match status" value="1"/>
</dbReference>
<protein>
    <submittedName>
        <fullName evidence="5">Transcriptional regulator</fullName>
    </submittedName>
</protein>
<keyword evidence="3" id="KW-0804">Transcription</keyword>
<dbReference type="CDD" id="cd00090">
    <property type="entry name" value="HTH_ARSR"/>
    <property type="match status" value="1"/>
</dbReference>
<organism evidence="5 6">
    <name type="scientific">Flaviflexus salsibiostraticola</name>
    <dbReference type="NCBI Taxonomy" id="1282737"/>
    <lineage>
        <taxon>Bacteria</taxon>
        <taxon>Bacillati</taxon>
        <taxon>Actinomycetota</taxon>
        <taxon>Actinomycetes</taxon>
        <taxon>Actinomycetales</taxon>
        <taxon>Actinomycetaceae</taxon>
        <taxon>Flaviflexus</taxon>
    </lineage>
</organism>
<dbReference type="InterPro" id="IPR036388">
    <property type="entry name" value="WH-like_DNA-bd_sf"/>
</dbReference>
<evidence type="ECO:0000256" key="2">
    <source>
        <dbReference type="ARBA" id="ARBA00023125"/>
    </source>
</evidence>
<reference evidence="5 6" key="1">
    <citation type="submission" date="2018-12" db="EMBL/GenBank/DDBJ databases">
        <title>Complete genome sequence of Flaviflexus salsibiostraticola KCTC 33148.</title>
        <authorList>
            <person name="Bae J.-W."/>
        </authorList>
    </citation>
    <scope>NUCLEOTIDE SEQUENCE [LARGE SCALE GENOMIC DNA]</scope>
    <source>
        <strain evidence="5 6">KCTC 33148</strain>
    </source>
</reference>
<sequence>MDIPLEKCRKLEEIHFILGKRWMGPIVDTLRQRPAHFNELSRVLDVSRRMLSARLKELVAIGVVERTEENGTITYALTPSGEELGPSLDIMREWAIRHLDRMES</sequence>
<dbReference type="InterPro" id="IPR036390">
    <property type="entry name" value="WH_DNA-bd_sf"/>
</dbReference>
<dbReference type="Gene3D" id="1.10.10.10">
    <property type="entry name" value="Winged helix-like DNA-binding domain superfamily/Winged helix DNA-binding domain"/>
    <property type="match status" value="1"/>
</dbReference>
<dbReference type="AlphaFoldDB" id="A0A3Q8WVA4"/>
<accession>A0A3Q8WVA4</accession>
<dbReference type="OrthoDB" id="9800966at2"/>
<proteinExistence type="predicted"/>
<keyword evidence="6" id="KW-1185">Reference proteome</keyword>
<keyword evidence="2" id="KW-0238">DNA-binding</keyword>
<evidence type="ECO:0000259" key="4">
    <source>
        <dbReference type="PROSITE" id="PS51118"/>
    </source>
</evidence>
<dbReference type="PANTHER" id="PTHR33204:SF37">
    <property type="entry name" value="HTH-TYPE TRANSCRIPTIONAL REGULATOR YODB"/>
    <property type="match status" value="1"/>
</dbReference>
<name>A0A3Q8WVA4_9ACTO</name>
<evidence type="ECO:0000313" key="6">
    <source>
        <dbReference type="Proteomes" id="UP000270021"/>
    </source>
</evidence>